<evidence type="ECO:0000313" key="9">
    <source>
        <dbReference type="Proteomes" id="UP000229434"/>
    </source>
</evidence>
<dbReference type="InterPro" id="IPR033870">
    <property type="entry name" value="FatB"/>
</dbReference>
<dbReference type="Pfam" id="PF01497">
    <property type="entry name" value="Peripla_BP_2"/>
    <property type="match status" value="1"/>
</dbReference>
<dbReference type="AlphaFoldDB" id="A0A2N9XX43"/>
<dbReference type="PANTHER" id="PTHR30532">
    <property type="entry name" value="IRON III DICITRATE-BINDING PERIPLASMIC PROTEIN"/>
    <property type="match status" value="1"/>
</dbReference>
<dbReference type="RefSeq" id="WP_100137732.1">
    <property type="nucleotide sequence ID" value="NZ_MEIS01000114.1"/>
</dbReference>
<comment type="subcellular location">
    <subcellularLocation>
        <location evidence="1">Cell envelope</location>
    </subcellularLocation>
</comment>
<dbReference type="PANTHER" id="PTHR30532:SF28">
    <property type="entry name" value="PETROBACTIN-BINDING PROTEIN YCLQ"/>
    <property type="match status" value="1"/>
</dbReference>
<accession>A0A2N9XX43</accession>
<proteinExistence type="inferred from homology"/>
<evidence type="ECO:0000259" key="7">
    <source>
        <dbReference type="PROSITE" id="PS50983"/>
    </source>
</evidence>
<keyword evidence="4" id="KW-0406">Ion transport</keyword>
<evidence type="ECO:0000313" key="8">
    <source>
        <dbReference type="EMBL" id="PIT54446.1"/>
    </source>
</evidence>
<feature type="signal peptide" evidence="6">
    <location>
        <begin position="1"/>
        <end position="26"/>
    </location>
</feature>
<dbReference type="SUPFAM" id="SSF53807">
    <property type="entry name" value="Helical backbone' metal receptor"/>
    <property type="match status" value="1"/>
</dbReference>
<evidence type="ECO:0000256" key="4">
    <source>
        <dbReference type="ARBA" id="ARBA00022496"/>
    </source>
</evidence>
<keyword evidence="4" id="KW-0410">Iron transport</keyword>
<dbReference type="PROSITE" id="PS50983">
    <property type="entry name" value="FE_B12_PBP"/>
    <property type="match status" value="1"/>
</dbReference>
<evidence type="ECO:0000256" key="3">
    <source>
        <dbReference type="ARBA" id="ARBA00022448"/>
    </source>
</evidence>
<comment type="similarity">
    <text evidence="2">Belongs to the bacterial solute-binding protein 8 family.</text>
</comment>
<dbReference type="EMBL" id="MEIS01000114">
    <property type="protein sequence ID" value="PIT54446.1"/>
    <property type="molecule type" value="Genomic_DNA"/>
</dbReference>
<feature type="domain" description="Fe/B12 periplasmic-binding" evidence="7">
    <location>
        <begin position="63"/>
        <end position="328"/>
    </location>
</feature>
<evidence type="ECO:0000256" key="1">
    <source>
        <dbReference type="ARBA" id="ARBA00004196"/>
    </source>
</evidence>
<name>A0A2N9XX43_9NEIS</name>
<dbReference type="CDD" id="cd01140">
    <property type="entry name" value="FatB"/>
    <property type="match status" value="1"/>
</dbReference>
<organism evidence="8 9">
    <name type="scientific">Snodgrassella alvi</name>
    <dbReference type="NCBI Taxonomy" id="1196083"/>
    <lineage>
        <taxon>Bacteria</taxon>
        <taxon>Pseudomonadati</taxon>
        <taxon>Pseudomonadota</taxon>
        <taxon>Betaproteobacteria</taxon>
        <taxon>Neisseriales</taxon>
        <taxon>Neisseriaceae</taxon>
        <taxon>Snodgrassella</taxon>
    </lineage>
</organism>
<dbReference type="Proteomes" id="UP000229434">
    <property type="component" value="Unassembled WGS sequence"/>
</dbReference>
<comment type="caution">
    <text evidence="8">The sequence shown here is derived from an EMBL/GenBank/DDBJ whole genome shotgun (WGS) entry which is preliminary data.</text>
</comment>
<evidence type="ECO:0000256" key="6">
    <source>
        <dbReference type="SAM" id="SignalP"/>
    </source>
</evidence>
<dbReference type="InterPro" id="IPR051313">
    <property type="entry name" value="Bact_iron-sidero_bind"/>
</dbReference>
<dbReference type="GO" id="GO:1901678">
    <property type="term" value="P:iron coordination entity transport"/>
    <property type="evidence" value="ECO:0007669"/>
    <property type="project" value="UniProtKB-ARBA"/>
</dbReference>
<dbReference type="GO" id="GO:0030288">
    <property type="term" value="C:outer membrane-bounded periplasmic space"/>
    <property type="evidence" value="ECO:0007669"/>
    <property type="project" value="TreeGrafter"/>
</dbReference>
<sequence>MNGKLKKCAVSLLGLMAVMTMVSVSGCDKKSAPDSSPTVQKRAEPLIIQHQLGTTRIDAVPQRVAVLDMNEADFLDQLNVPIAGMPKDFIPHFLAKYQQNHDDIADLGGIVQPNMERVHTLKPDLILMTPIQKDHYQELTQIAPTLYYEINFNNSEHGHLATVKNHLLTLGKIFNREDLARTKVAELDTQVNKVRAITKDRPEKALVVLYNNGAFSNYGVDSRYGFVFSDLGVRSASNDASTSLHGQPISSEFIKRADPDILYIIDRTSVMQHQPVITAAQVTNPLLRATKAWKNNRVIFVDADAWYTTGASPTSMYLLMQDVMKGYQ</sequence>
<reference evidence="8 9" key="1">
    <citation type="journal article" date="2017" name="MBio">
        <title>Type VI secretion-mediated competition in the bee gut microbiome.</title>
        <authorList>
            <person name="Steele M.I."/>
            <person name="Kwong W.K."/>
            <person name="Powell J.E."/>
            <person name="Whiteley M."/>
            <person name="Moran N.A."/>
        </authorList>
    </citation>
    <scope>NUCLEOTIDE SEQUENCE [LARGE SCALE GENOMIC DNA]</scope>
    <source>
        <strain evidence="8 9">Nev3CBA3</strain>
    </source>
</reference>
<protein>
    <submittedName>
        <fullName evidence="8">Ferric anguibactin-binding protein</fullName>
    </submittedName>
</protein>
<keyword evidence="3" id="KW-0813">Transport</keyword>
<evidence type="ECO:0000256" key="2">
    <source>
        <dbReference type="ARBA" id="ARBA00008814"/>
    </source>
</evidence>
<evidence type="ECO:0000256" key="5">
    <source>
        <dbReference type="ARBA" id="ARBA00022729"/>
    </source>
</evidence>
<dbReference type="Gene3D" id="3.40.50.1980">
    <property type="entry name" value="Nitrogenase molybdenum iron protein domain"/>
    <property type="match status" value="2"/>
</dbReference>
<feature type="chain" id="PRO_5014860817" evidence="6">
    <location>
        <begin position="27"/>
        <end position="328"/>
    </location>
</feature>
<dbReference type="InterPro" id="IPR002491">
    <property type="entry name" value="ABC_transptr_periplasmic_BD"/>
</dbReference>
<gene>
    <name evidence="8" type="ORF">BHC49_08445</name>
</gene>
<keyword evidence="4" id="KW-0408">Iron</keyword>
<dbReference type="PROSITE" id="PS51257">
    <property type="entry name" value="PROKAR_LIPOPROTEIN"/>
    <property type="match status" value="1"/>
</dbReference>
<keyword evidence="5 6" id="KW-0732">Signal</keyword>